<gene>
    <name evidence="1" type="ORF">MtrDRAFT_AC149211g2v2</name>
</gene>
<dbReference type="EMBL" id="AC149211">
    <property type="protein sequence ID" value="ABD32578.1"/>
    <property type="molecule type" value="Genomic_DNA"/>
</dbReference>
<dbReference type="AlphaFoldDB" id="Q2HU56"/>
<reference evidence="1" key="1">
    <citation type="submission" date="2005-04" db="EMBL/GenBank/DDBJ databases">
        <authorList>
            <person name="Town C.D."/>
        </authorList>
    </citation>
    <scope>NUCLEOTIDE SEQUENCE</scope>
</reference>
<organism evidence="1">
    <name type="scientific">Medicago truncatula</name>
    <name type="common">Barrel medic</name>
    <name type="synonym">Medicago tribuloides</name>
    <dbReference type="NCBI Taxonomy" id="3880"/>
    <lineage>
        <taxon>Eukaryota</taxon>
        <taxon>Viridiplantae</taxon>
        <taxon>Streptophyta</taxon>
        <taxon>Embryophyta</taxon>
        <taxon>Tracheophyta</taxon>
        <taxon>Spermatophyta</taxon>
        <taxon>Magnoliopsida</taxon>
        <taxon>eudicotyledons</taxon>
        <taxon>Gunneridae</taxon>
        <taxon>Pentapetalae</taxon>
        <taxon>rosids</taxon>
        <taxon>fabids</taxon>
        <taxon>Fabales</taxon>
        <taxon>Fabaceae</taxon>
        <taxon>Papilionoideae</taxon>
        <taxon>50 kb inversion clade</taxon>
        <taxon>NPAAA clade</taxon>
        <taxon>Hologalegina</taxon>
        <taxon>IRL clade</taxon>
        <taxon>Trifolieae</taxon>
        <taxon>Medicago</taxon>
    </lineage>
</organism>
<name>Q2HU56_MEDTR</name>
<protein>
    <submittedName>
        <fullName evidence="1">Uncharacterized protein</fullName>
    </submittedName>
</protein>
<accession>Q2HU56</accession>
<evidence type="ECO:0000313" key="1">
    <source>
        <dbReference type="EMBL" id="ABD32578.1"/>
    </source>
</evidence>
<sequence length="100" mass="11168">MLFGGSARLTNTISANWNGVNKEETPQIGCSRRRPSTNLYGQGKLGEYPLALYEEELPKRISNQPTLTKFSLGDMEGKHITWPRTCFSKDENAHKVEGAP</sequence>
<reference evidence="1" key="2">
    <citation type="submission" date="2007-03" db="EMBL/GenBank/DDBJ databases">
        <authorList>
            <consortium name="The International Medicago Genome Annotation Group"/>
        </authorList>
    </citation>
    <scope>NUCLEOTIDE SEQUENCE</scope>
</reference>
<proteinExistence type="predicted"/>